<dbReference type="InterPro" id="IPR058030">
    <property type="entry name" value="TRIM8/14/16/25/29/45/65_CC"/>
</dbReference>
<keyword evidence="10" id="KW-0653">Protein transport</keyword>
<dbReference type="SUPFAM" id="SSF90209">
    <property type="entry name" value="Ran binding protein zinc finger-like"/>
    <property type="match status" value="7"/>
</dbReference>
<dbReference type="GO" id="GO:0005643">
    <property type="term" value="C:nuclear pore"/>
    <property type="evidence" value="ECO:0007669"/>
    <property type="project" value="UniProtKB-SubCell"/>
</dbReference>
<evidence type="ECO:0000256" key="3">
    <source>
        <dbReference type="ARBA" id="ARBA00004567"/>
    </source>
</evidence>
<dbReference type="InterPro" id="IPR001876">
    <property type="entry name" value="Znf_RanBP2"/>
</dbReference>
<feature type="domain" description="RanBP2-type" evidence="24">
    <location>
        <begin position="300"/>
        <end position="329"/>
    </location>
</feature>
<evidence type="ECO:0000313" key="26">
    <source>
        <dbReference type="Proteomes" id="UP000324632"/>
    </source>
</evidence>
<feature type="domain" description="RanBP2-type" evidence="24">
    <location>
        <begin position="484"/>
        <end position="513"/>
    </location>
</feature>
<evidence type="ECO:0000256" key="20">
    <source>
        <dbReference type="PROSITE-ProRule" id="PRU00322"/>
    </source>
</evidence>
<keyword evidence="13" id="KW-0906">Nuclear pore complex</keyword>
<keyword evidence="7 20" id="KW-0863">Zinc-finger</keyword>
<dbReference type="InterPro" id="IPR036443">
    <property type="entry name" value="Znf_RanBP2_sf"/>
</dbReference>
<evidence type="ECO:0000256" key="21">
    <source>
        <dbReference type="SAM" id="Coils"/>
    </source>
</evidence>
<sequence length="816" mass="87199">MICPQHDKILEDFCQTDQQCVCNLCKLYEHKNHEIVSSAAAWTEKQSQFRETKNKVQQQIQKKQKDLQKIKDVVESHKRCAQTAVEDCEMMFTELISSIERRRSEVTQLIRDQETAAVSSAEGLLERLKQEIDDLRRRDAELEKLLHTKHHIHLLQSLSSLSVPPGSTDSLSSITVSSLLSFDDVITSVSHLRDKLKHLCTQELEKISERGLVSCGQSLSDRPLQTTSLTQSRPSASFSGFDEKFEPPSGSWTCDTCLIRNMSSDKRCISCLSPRLNIDSDSDSKPAVATSSLLSHFAPSTGSWSCDTCLIINKPEVVKCVCCDAAKPGTQVNSSLISPSLTKASSAASSTTTTSTGTGLPRFGDTFKKPEGSWDCDLCLVHNNTQDVKCVACETPKPGLVSSGQSLADRPLQTTSLTESRPSASISSSKPPAGSWTCDTCLVRNMSSDIRCVSCLSPQLNIDSDSNSKPAVATSSLLSLFVPSTGSWSCDTCSIINKPEVVKCVCCVTAKPGTQVNSSLISPSLTKASSAASSTTTTSTGTGLLRFGDLFTKPEGSWDCDVCLVRNNPQDVKCIACETPKPGAEAVLVTSAPASTPGPLLGLRHKFKTPEGSWECEVCCVINKAEDQKCLVCQSAKPEAKIQFKGDSSCFGVSALCTFIAPKPERDDPPVSSETILNKPTSSAAANTIPVECQPGDPKFEGQDHLTGPPSPSFALGKSVEAKVSSLSVFGQKPTPAPTFGSTAASSAQGIFEGGFGGTSEVWAGSAAPSPPAVSPVPVLFSCGQTPASNILSSEQDSNKDGIAGRKIKTAVRRRK</sequence>
<evidence type="ECO:0000256" key="7">
    <source>
        <dbReference type="ARBA" id="ARBA00022771"/>
    </source>
</evidence>
<feature type="domain" description="B box-type" evidence="23">
    <location>
        <begin position="1"/>
        <end position="38"/>
    </location>
</feature>
<keyword evidence="14" id="KW-0472">Membrane</keyword>
<keyword evidence="9" id="KW-0862">Zinc</keyword>
<evidence type="ECO:0000313" key="25">
    <source>
        <dbReference type="EMBL" id="KAA0708957.1"/>
    </source>
</evidence>
<keyword evidence="12" id="KW-0238">DNA-binding</keyword>
<feature type="coiled-coil region" evidence="21">
    <location>
        <begin position="111"/>
        <end position="145"/>
    </location>
</feature>
<evidence type="ECO:0000256" key="9">
    <source>
        <dbReference type="ARBA" id="ARBA00022833"/>
    </source>
</evidence>
<feature type="region of interest" description="Disordered" evidence="22">
    <location>
        <begin position="220"/>
        <end position="240"/>
    </location>
</feature>
<dbReference type="GO" id="GO:0003677">
    <property type="term" value="F:DNA binding"/>
    <property type="evidence" value="ECO:0007669"/>
    <property type="project" value="UniProtKB-KW"/>
</dbReference>
<proteinExistence type="inferred from homology"/>
<evidence type="ECO:0000256" key="10">
    <source>
        <dbReference type="ARBA" id="ARBA00022927"/>
    </source>
</evidence>
<dbReference type="Pfam" id="PF25600">
    <property type="entry name" value="TRIM_CC"/>
    <property type="match status" value="1"/>
</dbReference>
<evidence type="ECO:0000256" key="14">
    <source>
        <dbReference type="ARBA" id="ARBA00023136"/>
    </source>
</evidence>
<keyword evidence="21" id="KW-0175">Coiled coil</keyword>
<evidence type="ECO:0000256" key="16">
    <source>
        <dbReference type="ARBA" id="ARBA00060842"/>
    </source>
</evidence>
<evidence type="ECO:0000256" key="13">
    <source>
        <dbReference type="ARBA" id="ARBA00023132"/>
    </source>
</evidence>
<dbReference type="GO" id="GO:0051028">
    <property type="term" value="P:mRNA transport"/>
    <property type="evidence" value="ECO:0007669"/>
    <property type="project" value="UniProtKB-KW"/>
</dbReference>
<evidence type="ECO:0000256" key="4">
    <source>
        <dbReference type="ARBA" id="ARBA00022448"/>
    </source>
</evidence>
<evidence type="ECO:0000256" key="15">
    <source>
        <dbReference type="ARBA" id="ARBA00023242"/>
    </source>
</evidence>
<dbReference type="PANTHER" id="PTHR23193:SF23">
    <property type="entry name" value="NUCLEAR PORE COMPLEX PROTEIN NUP153"/>
    <property type="match status" value="1"/>
</dbReference>
<dbReference type="EMBL" id="SOYY01000018">
    <property type="protein sequence ID" value="KAA0708957.1"/>
    <property type="molecule type" value="Genomic_DNA"/>
</dbReference>
<comment type="cofactor">
    <cofactor evidence="1">
        <name>Zn(2+)</name>
        <dbReference type="ChEBI" id="CHEBI:29105"/>
    </cofactor>
</comment>
<feature type="compositionally biased region" description="Basic residues" evidence="22">
    <location>
        <begin position="806"/>
        <end position="816"/>
    </location>
</feature>
<feature type="domain" description="RanBP2-type" evidence="24">
    <location>
        <begin position="432"/>
        <end position="461"/>
    </location>
</feature>
<evidence type="ECO:0000256" key="19">
    <source>
        <dbReference type="ARBA" id="ARBA00079437"/>
    </source>
</evidence>
<keyword evidence="5" id="KW-0479">Metal-binding</keyword>
<dbReference type="PROSITE" id="PS50119">
    <property type="entry name" value="ZF_BBOX"/>
    <property type="match status" value="1"/>
</dbReference>
<dbReference type="SUPFAM" id="SSF57845">
    <property type="entry name" value="B-box zinc-binding domain"/>
    <property type="match status" value="1"/>
</dbReference>
<evidence type="ECO:0000256" key="5">
    <source>
        <dbReference type="ARBA" id="ARBA00022723"/>
    </source>
</evidence>
<dbReference type="GO" id="GO:0008270">
    <property type="term" value="F:zinc ion binding"/>
    <property type="evidence" value="ECO:0007669"/>
    <property type="project" value="UniProtKB-KW"/>
</dbReference>
<accession>A0A5A9NL93</accession>
<evidence type="ECO:0000256" key="18">
    <source>
        <dbReference type="ARBA" id="ARBA00078197"/>
    </source>
</evidence>
<organism evidence="25 26">
    <name type="scientific">Triplophysa tibetana</name>
    <dbReference type="NCBI Taxonomy" id="1572043"/>
    <lineage>
        <taxon>Eukaryota</taxon>
        <taxon>Metazoa</taxon>
        <taxon>Chordata</taxon>
        <taxon>Craniata</taxon>
        <taxon>Vertebrata</taxon>
        <taxon>Euteleostomi</taxon>
        <taxon>Actinopterygii</taxon>
        <taxon>Neopterygii</taxon>
        <taxon>Teleostei</taxon>
        <taxon>Ostariophysi</taxon>
        <taxon>Cypriniformes</taxon>
        <taxon>Nemacheilidae</taxon>
        <taxon>Triplophysa</taxon>
    </lineage>
</organism>
<reference evidence="25 26" key="1">
    <citation type="journal article" date="2019" name="Mol. Ecol. Resour.">
        <title>Chromosome-level genome assembly of Triplophysa tibetana, a fish adapted to the harsh high-altitude environment of the Tibetan Plateau.</title>
        <authorList>
            <person name="Yang X."/>
            <person name="Liu H."/>
            <person name="Ma Z."/>
            <person name="Zou Y."/>
            <person name="Zou M."/>
            <person name="Mao Y."/>
            <person name="Li X."/>
            <person name="Wang H."/>
            <person name="Chen T."/>
            <person name="Wang W."/>
            <person name="Yang R."/>
        </authorList>
    </citation>
    <scope>NUCLEOTIDE SEQUENCE [LARGE SCALE GENOMIC DNA]</scope>
    <source>
        <strain evidence="25">TTIB1903HZAU</strain>
        <tissue evidence="25">Muscle</tissue>
    </source>
</reference>
<dbReference type="GO" id="GO:0006606">
    <property type="term" value="P:protein import into nucleus"/>
    <property type="evidence" value="ECO:0007669"/>
    <property type="project" value="TreeGrafter"/>
</dbReference>
<comment type="caution">
    <text evidence="25">The sequence shown here is derived from an EMBL/GenBank/DDBJ whole genome shotgun (WGS) entry which is preliminary data.</text>
</comment>
<keyword evidence="15" id="KW-0539">Nucleus</keyword>
<feature type="domain" description="RanBP2-type" evidence="24">
    <location>
        <begin position="370"/>
        <end position="399"/>
    </location>
</feature>
<keyword evidence="26" id="KW-1185">Reference proteome</keyword>
<feature type="region of interest" description="Disordered" evidence="22">
    <location>
        <begin position="400"/>
        <end position="432"/>
    </location>
</feature>
<evidence type="ECO:0000256" key="22">
    <source>
        <dbReference type="SAM" id="MobiDB-lite"/>
    </source>
</evidence>
<feature type="domain" description="RanBP2-type" evidence="24">
    <location>
        <begin position="610"/>
        <end position="639"/>
    </location>
</feature>
<dbReference type="GO" id="GO:0031965">
    <property type="term" value="C:nuclear membrane"/>
    <property type="evidence" value="ECO:0007669"/>
    <property type="project" value="UniProtKB-SubCell"/>
</dbReference>
<gene>
    <name evidence="25" type="ORF">E1301_Tti017393</name>
</gene>
<protein>
    <recommendedName>
        <fullName evidence="17">Nuclear pore complex protein Nup153</fullName>
    </recommendedName>
    <alternativeName>
        <fullName evidence="19">153 kDa nucleoporin</fullName>
    </alternativeName>
    <alternativeName>
        <fullName evidence="18">Nucleoporin Nup153</fullName>
    </alternativeName>
</protein>
<keyword evidence="8" id="KW-0509">mRNA transport</keyword>
<dbReference type="FunFam" id="4.10.1060.10:FF:000001">
    <property type="entry name" value="Nuclear pore complex protein Nup153"/>
    <property type="match status" value="6"/>
</dbReference>
<feature type="region of interest" description="Disordered" evidence="22">
    <location>
        <begin position="790"/>
        <end position="816"/>
    </location>
</feature>
<keyword evidence="6" id="KW-0677">Repeat</keyword>
<evidence type="ECO:0000256" key="17">
    <source>
        <dbReference type="ARBA" id="ARBA00068609"/>
    </source>
</evidence>
<comment type="subcellular location">
    <subcellularLocation>
        <location evidence="2">Nucleus membrane</location>
    </subcellularLocation>
    <subcellularLocation>
        <location evidence="3">Nucleus</location>
        <location evidence="3">Nuclear pore complex</location>
    </subcellularLocation>
</comment>
<name>A0A5A9NL93_9TELE</name>
<dbReference type="CDD" id="cd19769">
    <property type="entry name" value="Bbox2_TRIM16-like"/>
    <property type="match status" value="1"/>
</dbReference>
<dbReference type="Proteomes" id="UP000324632">
    <property type="component" value="Chromosome 18"/>
</dbReference>
<feature type="domain" description="RanBP2-type" evidence="24">
    <location>
        <begin position="248"/>
        <end position="277"/>
    </location>
</feature>
<dbReference type="SMART" id="SM00547">
    <property type="entry name" value="ZnF_RBZ"/>
    <property type="match status" value="7"/>
</dbReference>
<evidence type="ECO:0000256" key="8">
    <source>
        <dbReference type="ARBA" id="ARBA00022816"/>
    </source>
</evidence>
<dbReference type="Pfam" id="PF00643">
    <property type="entry name" value="zf-B_box"/>
    <property type="match status" value="1"/>
</dbReference>
<evidence type="ECO:0000256" key="12">
    <source>
        <dbReference type="ARBA" id="ARBA00023125"/>
    </source>
</evidence>
<dbReference type="GO" id="GO:0017056">
    <property type="term" value="F:structural constituent of nuclear pore"/>
    <property type="evidence" value="ECO:0007669"/>
    <property type="project" value="TreeGrafter"/>
</dbReference>
<dbReference type="GO" id="GO:0006405">
    <property type="term" value="P:RNA export from nucleus"/>
    <property type="evidence" value="ECO:0007669"/>
    <property type="project" value="TreeGrafter"/>
</dbReference>
<dbReference type="AlphaFoldDB" id="A0A5A9NL93"/>
<dbReference type="Pfam" id="PF00641">
    <property type="entry name" value="Zn_ribbon_RanBP"/>
    <property type="match status" value="7"/>
</dbReference>
<evidence type="ECO:0000259" key="23">
    <source>
        <dbReference type="PROSITE" id="PS50119"/>
    </source>
</evidence>
<evidence type="ECO:0000256" key="1">
    <source>
        <dbReference type="ARBA" id="ARBA00001947"/>
    </source>
</evidence>
<feature type="compositionally biased region" description="Low complexity" evidence="22">
    <location>
        <begin position="420"/>
        <end position="432"/>
    </location>
</feature>
<dbReference type="GO" id="GO:0008139">
    <property type="term" value="F:nuclear localization sequence binding"/>
    <property type="evidence" value="ECO:0007669"/>
    <property type="project" value="TreeGrafter"/>
</dbReference>
<evidence type="ECO:0000256" key="11">
    <source>
        <dbReference type="ARBA" id="ARBA00023010"/>
    </source>
</evidence>
<comment type="similarity">
    <text evidence="16">Belongs to the NUP153 family.</text>
</comment>
<evidence type="ECO:0000256" key="6">
    <source>
        <dbReference type="ARBA" id="ARBA00022737"/>
    </source>
</evidence>
<keyword evidence="11" id="KW-0811">Translocation</keyword>
<dbReference type="Gene3D" id="3.30.160.60">
    <property type="entry name" value="Classic Zinc Finger"/>
    <property type="match status" value="1"/>
</dbReference>
<dbReference type="Gene3D" id="4.10.1060.10">
    <property type="entry name" value="Zinc finger, RanBP2-type"/>
    <property type="match status" value="7"/>
</dbReference>
<dbReference type="InterPro" id="IPR000315">
    <property type="entry name" value="Znf_B-box"/>
</dbReference>
<feature type="compositionally biased region" description="Polar residues" evidence="22">
    <location>
        <begin position="220"/>
        <end position="238"/>
    </location>
</feature>
<keyword evidence="4" id="KW-0813">Transport</keyword>
<dbReference type="PROSITE" id="PS50199">
    <property type="entry name" value="ZF_RANBP2_2"/>
    <property type="match status" value="7"/>
</dbReference>
<feature type="compositionally biased region" description="Polar residues" evidence="22">
    <location>
        <begin position="402"/>
        <end position="419"/>
    </location>
</feature>
<dbReference type="PROSITE" id="PS01358">
    <property type="entry name" value="ZF_RANBP2_1"/>
    <property type="match status" value="7"/>
</dbReference>
<dbReference type="PANTHER" id="PTHR23193">
    <property type="entry name" value="NUCLEAR PORE COMPLEX PROTEIN NUP"/>
    <property type="match status" value="1"/>
</dbReference>
<dbReference type="InterPro" id="IPR026054">
    <property type="entry name" value="Nucleoporin"/>
</dbReference>
<feature type="domain" description="RanBP2-type" evidence="24">
    <location>
        <begin position="554"/>
        <end position="583"/>
    </location>
</feature>
<evidence type="ECO:0000256" key="2">
    <source>
        <dbReference type="ARBA" id="ARBA00004126"/>
    </source>
</evidence>
<evidence type="ECO:0000259" key="24">
    <source>
        <dbReference type="PROSITE" id="PS50199"/>
    </source>
</evidence>
<dbReference type="SMART" id="SM00336">
    <property type="entry name" value="BBOX"/>
    <property type="match status" value="1"/>
</dbReference>